<keyword evidence="1" id="KW-1133">Transmembrane helix</keyword>
<accession>A0A2V1ILY6</accession>
<protein>
    <submittedName>
        <fullName evidence="2">Uncharacterized protein</fullName>
    </submittedName>
</protein>
<dbReference type="GeneID" id="82527306"/>
<name>A0A2V1ILY6_9BACT</name>
<dbReference type="RefSeq" id="WP_107033415.1">
    <property type="nucleotide sequence ID" value="NZ_PUEC01000048.1"/>
</dbReference>
<gene>
    <name evidence="2" type="ORF">C5O23_13365</name>
</gene>
<dbReference type="AlphaFoldDB" id="A0A2V1ILY6"/>
<keyword evidence="1" id="KW-0812">Transmembrane</keyword>
<comment type="caution">
    <text evidence="2">The sequence shown here is derived from an EMBL/GenBank/DDBJ whole genome shotgun (WGS) entry which is preliminary data.</text>
</comment>
<sequence length="166" mass="18905">MALKKIDVSDIDSAIAETREDELRQKEIEAQSDLALQIRLFMKEAPYIIREIRESASPMDAQKFSSAVSENLQKSATEMAATFNAKVKPMTDKMETARNCVIIPALAAYIIFFSLIWLFVFLALVIFANSHAIHSEEINSLVSLIIFFWVVSVALVTYLTRKFKWH</sequence>
<feature type="transmembrane region" description="Helical" evidence="1">
    <location>
        <begin position="140"/>
        <end position="160"/>
    </location>
</feature>
<dbReference type="EMBL" id="PUEC01000048">
    <property type="protein sequence ID" value="PWB00268.1"/>
    <property type="molecule type" value="Genomic_DNA"/>
</dbReference>
<organism evidence="2 3">
    <name type="scientific">Duncaniella muris</name>
    <dbReference type="NCBI Taxonomy" id="2094150"/>
    <lineage>
        <taxon>Bacteria</taxon>
        <taxon>Pseudomonadati</taxon>
        <taxon>Bacteroidota</taxon>
        <taxon>Bacteroidia</taxon>
        <taxon>Bacteroidales</taxon>
        <taxon>Muribaculaceae</taxon>
        <taxon>Duncaniella</taxon>
    </lineage>
</organism>
<keyword evidence="1" id="KW-0472">Membrane</keyword>
<evidence type="ECO:0000313" key="3">
    <source>
        <dbReference type="Proteomes" id="UP000244905"/>
    </source>
</evidence>
<evidence type="ECO:0000313" key="2">
    <source>
        <dbReference type="EMBL" id="PWB00268.1"/>
    </source>
</evidence>
<keyword evidence="3" id="KW-1185">Reference proteome</keyword>
<dbReference type="Proteomes" id="UP000244905">
    <property type="component" value="Unassembled WGS sequence"/>
</dbReference>
<feature type="transmembrane region" description="Helical" evidence="1">
    <location>
        <begin position="100"/>
        <end position="128"/>
    </location>
</feature>
<reference evidence="3" key="1">
    <citation type="submission" date="2018-02" db="EMBL/GenBank/DDBJ databases">
        <authorList>
            <person name="Clavel T."/>
            <person name="Strowig T."/>
        </authorList>
    </citation>
    <scope>NUCLEOTIDE SEQUENCE [LARGE SCALE GENOMIC DNA]</scope>
    <source>
        <strain evidence="3">DSM 103720</strain>
    </source>
</reference>
<proteinExistence type="predicted"/>
<evidence type="ECO:0000256" key="1">
    <source>
        <dbReference type="SAM" id="Phobius"/>
    </source>
</evidence>